<reference evidence="2 3" key="1">
    <citation type="submission" date="2019-03" db="EMBL/GenBank/DDBJ databases">
        <title>Diversity of the mouse oral microbiome.</title>
        <authorList>
            <person name="Joseph S."/>
            <person name="Aduse-Opoku J."/>
            <person name="Curtis M."/>
            <person name="Wade W."/>
            <person name="Hashim A."/>
        </authorList>
    </citation>
    <scope>NUCLEOTIDE SEQUENCE [LARGE SCALE GENOMIC DNA]</scope>
    <source>
        <strain evidence="2 3">P11</strain>
    </source>
</reference>
<protein>
    <submittedName>
        <fullName evidence="2">Uncharacterized protein</fullName>
    </submittedName>
</protein>
<evidence type="ECO:0000313" key="2">
    <source>
        <dbReference type="EMBL" id="TFU90547.1"/>
    </source>
</evidence>
<keyword evidence="1" id="KW-0732">Signal</keyword>
<evidence type="ECO:0000313" key="3">
    <source>
        <dbReference type="Proteomes" id="UP000298285"/>
    </source>
</evidence>
<gene>
    <name evidence="2" type="ORF">E4T88_00800</name>
</gene>
<dbReference type="RefSeq" id="WP_135103601.1">
    <property type="nucleotide sequence ID" value="NZ_JADGKW010000001.1"/>
</dbReference>
<accession>A0A4Y9IPT7</accession>
<proteinExistence type="predicted"/>
<dbReference type="Proteomes" id="UP000298285">
    <property type="component" value="Unassembled WGS sequence"/>
</dbReference>
<dbReference type="EMBL" id="SPPK01000001">
    <property type="protein sequence ID" value="TFU90547.1"/>
    <property type="molecule type" value="Genomic_DNA"/>
</dbReference>
<sequence>MKNITLFLFFAAIILFLPVTGCSDNNNDAEMALVEYTNPSENNPVNTLSWLKEKKETVKKEVDVRYATNGGSAKNLGGFIEQLAYKGEDYYEIRYGEFITGSSSKLKDSMFDFNSNVYDSLGNLCVSIIGGDAIATQPGYESFSDFWQVATFKTLLWEYTIKEQ</sequence>
<dbReference type="OrthoDB" id="9894149at2"/>
<feature type="chain" id="PRO_5021482773" evidence="1">
    <location>
        <begin position="22"/>
        <end position="164"/>
    </location>
</feature>
<name>A0A4Y9IPT7_9BACT</name>
<organism evidence="2 3">
    <name type="scientific">Dysgonomonas mossii</name>
    <dbReference type="NCBI Taxonomy" id="163665"/>
    <lineage>
        <taxon>Bacteria</taxon>
        <taxon>Pseudomonadati</taxon>
        <taxon>Bacteroidota</taxon>
        <taxon>Bacteroidia</taxon>
        <taxon>Bacteroidales</taxon>
        <taxon>Dysgonomonadaceae</taxon>
        <taxon>Dysgonomonas</taxon>
    </lineage>
</organism>
<dbReference type="AlphaFoldDB" id="A0A4Y9IPT7"/>
<comment type="caution">
    <text evidence="2">The sequence shown here is derived from an EMBL/GenBank/DDBJ whole genome shotgun (WGS) entry which is preliminary data.</text>
</comment>
<evidence type="ECO:0000256" key="1">
    <source>
        <dbReference type="SAM" id="SignalP"/>
    </source>
</evidence>
<feature type="signal peptide" evidence="1">
    <location>
        <begin position="1"/>
        <end position="21"/>
    </location>
</feature>